<sequence length="50" mass="5549">MRYLGISQGNSSSPSCTFCRVGWFNFKVGTAFSQESVPLPRSLNCFESQP</sequence>
<name>A0A2G9HDJ3_9LAMI</name>
<dbReference type="Proteomes" id="UP000231279">
    <property type="component" value="Unassembled WGS sequence"/>
</dbReference>
<dbReference type="AlphaFoldDB" id="A0A2G9HDJ3"/>
<comment type="caution">
    <text evidence="1">The sequence shown here is derived from an EMBL/GenBank/DDBJ whole genome shotgun (WGS) entry which is preliminary data.</text>
</comment>
<protein>
    <submittedName>
        <fullName evidence="1">Uncharacterized protein</fullName>
    </submittedName>
</protein>
<keyword evidence="2" id="KW-1185">Reference proteome</keyword>
<evidence type="ECO:0000313" key="1">
    <source>
        <dbReference type="EMBL" id="PIN15586.1"/>
    </source>
</evidence>
<gene>
    <name evidence="1" type="ORF">CDL12_11759</name>
</gene>
<reference evidence="2" key="1">
    <citation type="journal article" date="2018" name="Gigascience">
        <title>Genome assembly of the Pink Ipe (Handroanthus impetiginosus, Bignoniaceae), a highly valued, ecologically keystone Neotropical timber forest tree.</title>
        <authorList>
            <person name="Silva-Junior O.B."/>
            <person name="Grattapaglia D."/>
            <person name="Novaes E."/>
            <person name="Collevatti R.G."/>
        </authorList>
    </citation>
    <scope>NUCLEOTIDE SEQUENCE [LARGE SCALE GENOMIC DNA]</scope>
    <source>
        <strain evidence="2">cv. UFG-1</strain>
    </source>
</reference>
<proteinExistence type="predicted"/>
<evidence type="ECO:0000313" key="2">
    <source>
        <dbReference type="Proteomes" id="UP000231279"/>
    </source>
</evidence>
<dbReference type="EMBL" id="NKXS01002045">
    <property type="protein sequence ID" value="PIN15586.1"/>
    <property type="molecule type" value="Genomic_DNA"/>
</dbReference>
<organism evidence="1 2">
    <name type="scientific">Handroanthus impetiginosus</name>
    <dbReference type="NCBI Taxonomy" id="429701"/>
    <lineage>
        <taxon>Eukaryota</taxon>
        <taxon>Viridiplantae</taxon>
        <taxon>Streptophyta</taxon>
        <taxon>Embryophyta</taxon>
        <taxon>Tracheophyta</taxon>
        <taxon>Spermatophyta</taxon>
        <taxon>Magnoliopsida</taxon>
        <taxon>eudicotyledons</taxon>
        <taxon>Gunneridae</taxon>
        <taxon>Pentapetalae</taxon>
        <taxon>asterids</taxon>
        <taxon>lamiids</taxon>
        <taxon>Lamiales</taxon>
        <taxon>Bignoniaceae</taxon>
        <taxon>Crescentiina</taxon>
        <taxon>Tabebuia alliance</taxon>
        <taxon>Handroanthus</taxon>
    </lineage>
</organism>
<accession>A0A2G9HDJ3</accession>